<protein>
    <recommendedName>
        <fullName evidence="10">RagB/SusD family nutrient uptake outer membrane protein</fullName>
    </recommendedName>
</protein>
<evidence type="ECO:0000259" key="6">
    <source>
        <dbReference type="Pfam" id="PF07980"/>
    </source>
</evidence>
<evidence type="ECO:0000256" key="1">
    <source>
        <dbReference type="ARBA" id="ARBA00004442"/>
    </source>
</evidence>
<dbReference type="EMBL" id="JAUTBA010000001">
    <property type="protein sequence ID" value="MDQ1150245.1"/>
    <property type="molecule type" value="Genomic_DNA"/>
</dbReference>
<keyword evidence="5" id="KW-0998">Cell outer membrane</keyword>
<dbReference type="RefSeq" id="WP_307185927.1">
    <property type="nucleotide sequence ID" value="NZ_JAUTBA010000001.1"/>
</dbReference>
<reference evidence="8 9" key="1">
    <citation type="submission" date="2023-07" db="EMBL/GenBank/DDBJ databases">
        <title>Functional and genomic diversity of the sorghum phyllosphere microbiome.</title>
        <authorList>
            <person name="Shade A."/>
        </authorList>
    </citation>
    <scope>NUCLEOTIDE SEQUENCE [LARGE SCALE GENOMIC DNA]</scope>
    <source>
        <strain evidence="8 9">SORGH_AS_0892</strain>
    </source>
</reference>
<proteinExistence type="inferred from homology"/>
<keyword evidence="9" id="KW-1185">Reference proteome</keyword>
<keyword evidence="4" id="KW-0472">Membrane</keyword>
<evidence type="ECO:0000256" key="3">
    <source>
        <dbReference type="ARBA" id="ARBA00022729"/>
    </source>
</evidence>
<dbReference type="CDD" id="cd08977">
    <property type="entry name" value="SusD"/>
    <property type="match status" value="1"/>
</dbReference>
<dbReference type="Pfam" id="PF14322">
    <property type="entry name" value="SusD-like_3"/>
    <property type="match status" value="1"/>
</dbReference>
<comment type="subcellular location">
    <subcellularLocation>
        <location evidence="1">Cell outer membrane</location>
    </subcellularLocation>
</comment>
<evidence type="ECO:0000313" key="9">
    <source>
        <dbReference type="Proteomes" id="UP001244640"/>
    </source>
</evidence>
<keyword evidence="3" id="KW-0732">Signal</keyword>
<evidence type="ECO:0000256" key="2">
    <source>
        <dbReference type="ARBA" id="ARBA00006275"/>
    </source>
</evidence>
<dbReference type="PROSITE" id="PS51257">
    <property type="entry name" value="PROKAR_LIPOPROTEIN"/>
    <property type="match status" value="1"/>
</dbReference>
<evidence type="ECO:0000256" key="4">
    <source>
        <dbReference type="ARBA" id="ARBA00023136"/>
    </source>
</evidence>
<feature type="domain" description="SusD-like N-terminal" evidence="7">
    <location>
        <begin position="68"/>
        <end position="230"/>
    </location>
</feature>
<dbReference type="InterPro" id="IPR033985">
    <property type="entry name" value="SusD-like_N"/>
</dbReference>
<evidence type="ECO:0008006" key="10">
    <source>
        <dbReference type="Google" id="ProtNLM"/>
    </source>
</evidence>
<gene>
    <name evidence="8" type="ORF">QE382_002229</name>
</gene>
<feature type="domain" description="RagB/SusD" evidence="6">
    <location>
        <begin position="315"/>
        <end position="583"/>
    </location>
</feature>
<dbReference type="Gene3D" id="1.25.40.390">
    <property type="match status" value="1"/>
</dbReference>
<sequence>MKIFIFLIALTSTIYSCQNSKFLDDKTVGISAEDVFTDSVRTLGFLNRIYQDMGYSFDSYRFSAAGGSGNMELATDNAEGNNNVSVWGNAYAQGVIAPSNVLTGFAANKDLWNTPYTNIRRVNLLLAKLPNAPFTPATRTRMVAEARFLRAFYYYNMVAAFGGIPLVGDRVFEINDLIDLPRNTFDESINYIVQELDAAAATLASVVYRDIDFGRITNGACLALKSRVLLYAASPLFNGGLSSEATAELSALVGYPNYDKNRWQNAATAAEAVISSHKYALNVDNETRPGNGFYQVFLKRINSEYILAYNRTTQKELEAYYLPPTRSGSSVMKPTHNLVAAFPMRDGKPTDESPLYDPNNPYTNRDPRFDYSIIYNGLSYVSNTGPKTTIYTYMSNGSNPANPTNDAYTPNNYSTGYYSRKMLDENLATNTAGSTERGWPLIRYAEILLNYAEAINEAGFPERAYDKLKELRQRAGIFPGSDRMYGLKVGMNVEQMRIVIQNERRIELAFEDHRFNDIRRWMIAENVLKGFNKTIIITRNGNTFSYLVGSALRPLNFRKAMYLLPIPLSEIQKMPLMRQNPGY</sequence>
<dbReference type="Proteomes" id="UP001244640">
    <property type="component" value="Unassembled WGS sequence"/>
</dbReference>
<comment type="similarity">
    <text evidence="2">Belongs to the SusD family.</text>
</comment>
<dbReference type="InterPro" id="IPR011990">
    <property type="entry name" value="TPR-like_helical_dom_sf"/>
</dbReference>
<evidence type="ECO:0000313" key="8">
    <source>
        <dbReference type="EMBL" id="MDQ1150245.1"/>
    </source>
</evidence>
<dbReference type="InterPro" id="IPR012944">
    <property type="entry name" value="SusD_RagB_dom"/>
</dbReference>
<organism evidence="8 9">
    <name type="scientific">Sphingobacterium zeae</name>
    <dbReference type="NCBI Taxonomy" id="1776859"/>
    <lineage>
        <taxon>Bacteria</taxon>
        <taxon>Pseudomonadati</taxon>
        <taxon>Bacteroidota</taxon>
        <taxon>Sphingobacteriia</taxon>
        <taxon>Sphingobacteriales</taxon>
        <taxon>Sphingobacteriaceae</taxon>
        <taxon>Sphingobacterium</taxon>
    </lineage>
</organism>
<dbReference type="Pfam" id="PF07980">
    <property type="entry name" value="SusD_RagB"/>
    <property type="match status" value="1"/>
</dbReference>
<evidence type="ECO:0000256" key="5">
    <source>
        <dbReference type="ARBA" id="ARBA00023237"/>
    </source>
</evidence>
<dbReference type="SUPFAM" id="SSF48452">
    <property type="entry name" value="TPR-like"/>
    <property type="match status" value="1"/>
</dbReference>
<accession>A0ABU0U5K7</accession>
<comment type="caution">
    <text evidence="8">The sequence shown here is derived from an EMBL/GenBank/DDBJ whole genome shotgun (WGS) entry which is preliminary data.</text>
</comment>
<name>A0ABU0U5K7_9SPHI</name>
<evidence type="ECO:0000259" key="7">
    <source>
        <dbReference type="Pfam" id="PF14322"/>
    </source>
</evidence>